<comment type="caution">
    <text evidence="1">The sequence shown here is derived from an EMBL/GenBank/DDBJ whole genome shotgun (WGS) entry which is preliminary data.</text>
</comment>
<evidence type="ECO:0000313" key="2">
    <source>
        <dbReference type="Proteomes" id="UP000838756"/>
    </source>
</evidence>
<keyword evidence="2" id="KW-1185">Reference proteome</keyword>
<sequence>MSGAEGNGKPLLCFQERNSRSRLNGDFVGRCDYQIAKMASNMPMETVYQREVKISPGPRSSVMKERPERG</sequence>
<evidence type="ECO:0000313" key="1">
    <source>
        <dbReference type="EMBL" id="CAH2211679.1"/>
    </source>
</evidence>
<name>A0A8S4QL94_9NEOP</name>
<reference evidence="1" key="1">
    <citation type="submission" date="2022-03" db="EMBL/GenBank/DDBJ databases">
        <authorList>
            <person name="Lindestad O."/>
        </authorList>
    </citation>
    <scope>NUCLEOTIDE SEQUENCE</scope>
</reference>
<proteinExistence type="predicted"/>
<organism evidence="1 2">
    <name type="scientific">Pararge aegeria aegeria</name>
    <dbReference type="NCBI Taxonomy" id="348720"/>
    <lineage>
        <taxon>Eukaryota</taxon>
        <taxon>Metazoa</taxon>
        <taxon>Ecdysozoa</taxon>
        <taxon>Arthropoda</taxon>
        <taxon>Hexapoda</taxon>
        <taxon>Insecta</taxon>
        <taxon>Pterygota</taxon>
        <taxon>Neoptera</taxon>
        <taxon>Endopterygota</taxon>
        <taxon>Lepidoptera</taxon>
        <taxon>Glossata</taxon>
        <taxon>Ditrysia</taxon>
        <taxon>Papilionoidea</taxon>
        <taxon>Nymphalidae</taxon>
        <taxon>Satyrinae</taxon>
        <taxon>Satyrini</taxon>
        <taxon>Parargina</taxon>
        <taxon>Pararge</taxon>
    </lineage>
</organism>
<dbReference type="EMBL" id="CAKXAJ010010856">
    <property type="protein sequence ID" value="CAH2211679.1"/>
    <property type="molecule type" value="Genomic_DNA"/>
</dbReference>
<accession>A0A8S4QL94</accession>
<protein>
    <submittedName>
        <fullName evidence="1">Jg25542 protein</fullName>
    </submittedName>
</protein>
<dbReference type="AlphaFoldDB" id="A0A8S4QL94"/>
<dbReference type="Proteomes" id="UP000838756">
    <property type="component" value="Unassembled WGS sequence"/>
</dbReference>
<gene>
    <name evidence="1" type="primary">jg25542</name>
    <name evidence="1" type="ORF">PAEG_LOCUS3390</name>
</gene>